<organism evidence="1 2">
    <name type="scientific">Salegentibacter echinorum</name>
    <dbReference type="NCBI Taxonomy" id="1073325"/>
    <lineage>
        <taxon>Bacteria</taxon>
        <taxon>Pseudomonadati</taxon>
        <taxon>Bacteroidota</taxon>
        <taxon>Flavobacteriia</taxon>
        <taxon>Flavobacteriales</taxon>
        <taxon>Flavobacteriaceae</taxon>
        <taxon>Salegentibacter</taxon>
    </lineage>
</organism>
<proteinExistence type="predicted"/>
<gene>
    <name evidence="1" type="ORF">SAMN05444483_10752</name>
</gene>
<name>A0A1M5I9U2_SALEC</name>
<dbReference type="EMBL" id="FQVT01000007">
    <property type="protein sequence ID" value="SHG25066.1"/>
    <property type="molecule type" value="Genomic_DNA"/>
</dbReference>
<sequence>MDKLKKTVKKSLDNFDKAIPDDLVKKQLELEGVDLDEQSSSQDKFIKQLTFKLKSKSTTVKYDRMLEKASNYFKDALTKGLDKPISYMNELMRTNNLQTQFNRLDKLSEDQIKDIIKDQNLIEILEMLEDEEKSEGK</sequence>
<evidence type="ECO:0000313" key="2">
    <source>
        <dbReference type="Proteomes" id="UP000183945"/>
    </source>
</evidence>
<accession>A0A1M5I9U2</accession>
<dbReference type="STRING" id="1073325.SAMN05444483_10752"/>
<keyword evidence="2" id="KW-1185">Reference proteome</keyword>
<protein>
    <submittedName>
        <fullName evidence="1">Uncharacterized protein</fullName>
    </submittedName>
</protein>
<evidence type="ECO:0000313" key="1">
    <source>
        <dbReference type="EMBL" id="SHG25066.1"/>
    </source>
</evidence>
<dbReference type="AlphaFoldDB" id="A0A1M5I9U2"/>
<dbReference type="OrthoDB" id="1441520at2"/>
<dbReference type="Proteomes" id="UP000183945">
    <property type="component" value="Unassembled WGS sequence"/>
</dbReference>
<dbReference type="RefSeq" id="WP_072879921.1">
    <property type="nucleotide sequence ID" value="NZ_FQVT01000007.1"/>
</dbReference>
<reference evidence="2" key="1">
    <citation type="submission" date="2016-11" db="EMBL/GenBank/DDBJ databases">
        <authorList>
            <person name="Varghese N."/>
            <person name="Submissions S."/>
        </authorList>
    </citation>
    <scope>NUCLEOTIDE SEQUENCE [LARGE SCALE GENOMIC DNA]</scope>
    <source>
        <strain evidence="2">DSM 24579</strain>
    </source>
</reference>